<dbReference type="HOGENOM" id="CLU_2515916_0_0_1"/>
<organism evidence="1 2">
    <name type="scientific">Leersia perrieri</name>
    <dbReference type="NCBI Taxonomy" id="77586"/>
    <lineage>
        <taxon>Eukaryota</taxon>
        <taxon>Viridiplantae</taxon>
        <taxon>Streptophyta</taxon>
        <taxon>Embryophyta</taxon>
        <taxon>Tracheophyta</taxon>
        <taxon>Spermatophyta</taxon>
        <taxon>Magnoliopsida</taxon>
        <taxon>Liliopsida</taxon>
        <taxon>Poales</taxon>
        <taxon>Poaceae</taxon>
        <taxon>BOP clade</taxon>
        <taxon>Oryzoideae</taxon>
        <taxon>Oryzeae</taxon>
        <taxon>Oryzinae</taxon>
        <taxon>Leersia</taxon>
    </lineage>
</organism>
<reference evidence="1" key="3">
    <citation type="submission" date="2015-04" db="UniProtKB">
        <authorList>
            <consortium name="EnsemblPlants"/>
        </authorList>
    </citation>
    <scope>IDENTIFICATION</scope>
</reference>
<reference evidence="2" key="2">
    <citation type="submission" date="2013-12" db="EMBL/GenBank/DDBJ databases">
        <authorList>
            <person name="Yu Y."/>
            <person name="Lee S."/>
            <person name="de Baynast K."/>
            <person name="Wissotski M."/>
            <person name="Liu L."/>
            <person name="Talag J."/>
            <person name="Goicoechea J."/>
            <person name="Angelova A."/>
            <person name="Jetty R."/>
            <person name="Kudrna D."/>
            <person name="Golser W."/>
            <person name="Rivera L."/>
            <person name="Zhang J."/>
            <person name="Wing R."/>
        </authorList>
    </citation>
    <scope>NUCLEOTIDE SEQUENCE</scope>
</reference>
<proteinExistence type="predicted"/>
<sequence length="85" mass="9525">MEDTEELCTIAVERSSGRVEPSRQMFYPDMRMGGALYQRRGAVTGSMAYTRIGGVAIYLWRGHPIVLKKPQFVSNIVVAPFDCVI</sequence>
<protein>
    <submittedName>
        <fullName evidence="1">Uncharacterized protein</fullName>
    </submittedName>
</protein>
<evidence type="ECO:0000313" key="2">
    <source>
        <dbReference type="Proteomes" id="UP000032180"/>
    </source>
</evidence>
<reference evidence="1 2" key="1">
    <citation type="submission" date="2012-08" db="EMBL/GenBank/DDBJ databases">
        <title>Oryza genome evolution.</title>
        <authorList>
            <person name="Wing R.A."/>
        </authorList>
    </citation>
    <scope>NUCLEOTIDE SEQUENCE</scope>
</reference>
<dbReference type="Gramene" id="LPERR03G13300.1">
    <property type="protein sequence ID" value="LPERR03G13300.1"/>
    <property type="gene ID" value="LPERR03G13300"/>
</dbReference>
<accession>A0A0D9VTC4</accession>
<evidence type="ECO:0000313" key="1">
    <source>
        <dbReference type="EnsemblPlants" id="LPERR03G13300.1"/>
    </source>
</evidence>
<name>A0A0D9VTC4_9ORYZ</name>
<dbReference type="Proteomes" id="UP000032180">
    <property type="component" value="Chromosome 3"/>
</dbReference>
<dbReference type="AlphaFoldDB" id="A0A0D9VTC4"/>
<dbReference type="EnsemblPlants" id="LPERR03G13300.1">
    <property type="protein sequence ID" value="LPERR03G13300.1"/>
    <property type="gene ID" value="LPERR03G13300"/>
</dbReference>
<keyword evidence="2" id="KW-1185">Reference proteome</keyword>